<dbReference type="PANTHER" id="PTHR43794:SF11">
    <property type="entry name" value="AMIDOHYDROLASE-RELATED DOMAIN-CONTAINING PROTEIN"/>
    <property type="match status" value="1"/>
</dbReference>
<accession>A0A437MW70</accession>
<evidence type="ECO:0000313" key="4">
    <source>
        <dbReference type="Proteomes" id="UP000282759"/>
    </source>
</evidence>
<dbReference type="PANTHER" id="PTHR43794">
    <property type="entry name" value="AMINOHYDROLASE SSNA-RELATED"/>
    <property type="match status" value="1"/>
</dbReference>
<dbReference type="GO" id="GO:0016787">
    <property type="term" value="F:hydrolase activity"/>
    <property type="evidence" value="ECO:0007669"/>
    <property type="project" value="UniProtKB-KW"/>
</dbReference>
<sequence>MKHFRADYVYPVYADPIKNGIVSVDDNGKILAISDDPSSIQSGNIEQLNGILCPGFVNTHCHLELSHLKDKIKAGDGLVEFIKAILTIRKEAQYNDDQVTEAARLADQEMYDNGIVAVGDIANTGITVDIKKNSKLYYHTFVETFSFLPERAQAVFDSAVELIEKFKPLSVSLTPHAPYTVSKELFKLIKRYSDSGKNLISIHNQECEDENKFYRYKLGAFNDLYDFLGLDIDYFKPQARNSLQSIIPLLTSNQEILLVHNTCTNLKDIYFIKRFDRHINWCFCPNANLYIEKRLPKINLFLDQGFNITLGTDSLASNNKLCILSEMRVIQQKFPTIGLEQLIQWGTLNGAEFLGIDKDKGSLQPGKTPGLNLITGLDNLKITPETKVKRLI</sequence>
<dbReference type="InterPro" id="IPR032466">
    <property type="entry name" value="Metal_Hydrolase"/>
</dbReference>
<dbReference type="Gene3D" id="3.20.20.140">
    <property type="entry name" value="Metal-dependent hydrolases"/>
    <property type="match status" value="1"/>
</dbReference>
<dbReference type="InterPro" id="IPR050287">
    <property type="entry name" value="MTA/SAH_deaminase"/>
</dbReference>
<dbReference type="SUPFAM" id="SSF51556">
    <property type="entry name" value="Metallo-dependent hydrolases"/>
    <property type="match status" value="1"/>
</dbReference>
<dbReference type="AlphaFoldDB" id="A0A437MW70"/>
<feature type="domain" description="Amidohydrolase-related" evidence="2">
    <location>
        <begin position="51"/>
        <end position="376"/>
    </location>
</feature>
<dbReference type="RefSeq" id="WP_127704257.1">
    <property type="nucleotide sequence ID" value="NZ_SACK01000002.1"/>
</dbReference>
<name>A0A437MW70_9SPHI</name>
<evidence type="ECO:0000259" key="2">
    <source>
        <dbReference type="Pfam" id="PF01979"/>
    </source>
</evidence>
<keyword evidence="1 3" id="KW-0378">Hydrolase</keyword>
<dbReference type="Proteomes" id="UP000282759">
    <property type="component" value="Unassembled WGS sequence"/>
</dbReference>
<dbReference type="InterPro" id="IPR006680">
    <property type="entry name" value="Amidohydro-rel"/>
</dbReference>
<organism evidence="3 4">
    <name type="scientific">Mucilaginibacter limnophilus</name>
    <dbReference type="NCBI Taxonomy" id="1932778"/>
    <lineage>
        <taxon>Bacteria</taxon>
        <taxon>Pseudomonadati</taxon>
        <taxon>Bacteroidota</taxon>
        <taxon>Sphingobacteriia</taxon>
        <taxon>Sphingobacteriales</taxon>
        <taxon>Sphingobacteriaceae</taxon>
        <taxon>Mucilaginibacter</taxon>
    </lineage>
</organism>
<dbReference type="Pfam" id="PF01979">
    <property type="entry name" value="Amidohydro_1"/>
    <property type="match status" value="1"/>
</dbReference>
<comment type="caution">
    <text evidence="3">The sequence shown here is derived from an EMBL/GenBank/DDBJ whole genome shotgun (WGS) entry which is preliminary data.</text>
</comment>
<dbReference type="EMBL" id="SACK01000002">
    <property type="protein sequence ID" value="RVU01893.1"/>
    <property type="molecule type" value="Genomic_DNA"/>
</dbReference>
<evidence type="ECO:0000313" key="3">
    <source>
        <dbReference type="EMBL" id="RVU01893.1"/>
    </source>
</evidence>
<keyword evidence="4" id="KW-1185">Reference proteome</keyword>
<gene>
    <name evidence="3" type="ORF">EOD41_08025</name>
</gene>
<dbReference type="OrthoDB" id="9807210at2"/>
<evidence type="ECO:0000256" key="1">
    <source>
        <dbReference type="ARBA" id="ARBA00022801"/>
    </source>
</evidence>
<reference evidence="3 4" key="1">
    <citation type="submission" date="2019-01" db="EMBL/GenBank/DDBJ databases">
        <authorList>
            <person name="Chen W.-M."/>
        </authorList>
    </citation>
    <scope>NUCLEOTIDE SEQUENCE [LARGE SCALE GENOMIC DNA]</scope>
    <source>
        <strain evidence="3 4">YBJ-36</strain>
    </source>
</reference>
<protein>
    <submittedName>
        <fullName evidence="3">Amidohydrolase</fullName>
    </submittedName>
</protein>
<proteinExistence type="predicted"/>